<comment type="caution">
    <text evidence="1">The sequence shown here is derived from an EMBL/GenBank/DDBJ whole genome shotgun (WGS) entry which is preliminary data.</text>
</comment>
<keyword evidence="1" id="KW-0456">Lyase</keyword>
<evidence type="ECO:0000313" key="1">
    <source>
        <dbReference type="EMBL" id="TGY97706.1"/>
    </source>
</evidence>
<gene>
    <name evidence="1" type="ORF">E5329_03630</name>
</gene>
<keyword evidence="2" id="KW-1185">Reference proteome</keyword>
<name>A0AC61S0Q4_9FIRM</name>
<dbReference type="Proteomes" id="UP000304953">
    <property type="component" value="Unassembled WGS sequence"/>
</dbReference>
<reference evidence="1" key="1">
    <citation type="submission" date="2019-04" db="EMBL/GenBank/DDBJ databases">
        <title>Microbes associate with the intestines of laboratory mice.</title>
        <authorList>
            <person name="Navarre W."/>
            <person name="Wong E."/>
            <person name="Huang K."/>
            <person name="Tropini C."/>
            <person name="Ng K."/>
            <person name="Yu B."/>
        </authorList>
    </citation>
    <scope>NUCLEOTIDE SEQUENCE</scope>
    <source>
        <strain evidence="1">NM01_1-7b</strain>
    </source>
</reference>
<evidence type="ECO:0000313" key="2">
    <source>
        <dbReference type="Proteomes" id="UP000304953"/>
    </source>
</evidence>
<proteinExistence type="predicted"/>
<protein>
    <submittedName>
        <fullName evidence="1">4-hydroxy-tetrahydrodipicolinate synthase</fullName>
        <ecNumber evidence="1">4.3.3.7</ecNumber>
    </submittedName>
</protein>
<dbReference type="EC" id="4.3.3.7" evidence="1"/>
<accession>A0AC61S0Q4</accession>
<dbReference type="EMBL" id="SRYA01000005">
    <property type="protein sequence ID" value="TGY97706.1"/>
    <property type="molecule type" value="Genomic_DNA"/>
</dbReference>
<sequence>MAIFKGAGVALVTPMKDNLEVNYDKLAELLEDQIKNGTDSIIITGTTGEASTLSVEEHLEVIRQTVSIVNKRIPVIAGTGSNCTKTAVELSRQAQLAGADGLLVVTPYYNKATQKGLMNHYIQVAEQVDLPIIMYNIPGRTGCKIEAETAAKLNREVENIVGMKDAVGDISYTLKLMEQTHGEFDMYSGEDGQVIPFLACGGIGVISVLSNVAPKFTHEMVMNYLNGNQKEALAMQLKALPLVDALFCEVNPIPVKAAMNLMGWNVGPLRAPLSEMEPENVKKLSKAMQEFGISLPG</sequence>
<organism evidence="1 2">
    <name type="scientific">Petralouisia muris</name>
    <dbReference type="NCBI Taxonomy" id="3032872"/>
    <lineage>
        <taxon>Bacteria</taxon>
        <taxon>Bacillati</taxon>
        <taxon>Bacillota</taxon>
        <taxon>Clostridia</taxon>
        <taxon>Lachnospirales</taxon>
        <taxon>Lachnospiraceae</taxon>
        <taxon>Petralouisia</taxon>
    </lineage>
</organism>